<accession>A0A1F5EYL7</accession>
<organism evidence="2 3">
    <name type="scientific">Candidatus Coatesbacteria bacterium RBG_13_66_14</name>
    <dbReference type="NCBI Taxonomy" id="1817816"/>
    <lineage>
        <taxon>Bacteria</taxon>
        <taxon>Candidatus Coatesiibacteriota</taxon>
    </lineage>
</organism>
<dbReference type="EMBL" id="MFAF01000120">
    <property type="protein sequence ID" value="OGD72469.1"/>
    <property type="molecule type" value="Genomic_DNA"/>
</dbReference>
<reference evidence="2 3" key="1">
    <citation type="journal article" date="2016" name="Nat. Commun.">
        <title>Thousands of microbial genomes shed light on interconnected biogeochemical processes in an aquifer system.</title>
        <authorList>
            <person name="Anantharaman K."/>
            <person name="Brown C.T."/>
            <person name="Hug L.A."/>
            <person name="Sharon I."/>
            <person name="Castelle C.J."/>
            <person name="Probst A.J."/>
            <person name="Thomas B.C."/>
            <person name="Singh A."/>
            <person name="Wilkins M.J."/>
            <person name="Karaoz U."/>
            <person name="Brodie E.L."/>
            <person name="Williams K.H."/>
            <person name="Hubbard S.S."/>
            <person name="Banfield J.F."/>
        </authorList>
    </citation>
    <scope>NUCLEOTIDE SEQUENCE [LARGE SCALE GENOMIC DNA]</scope>
</reference>
<gene>
    <name evidence="2" type="ORF">A2Y64_05335</name>
</gene>
<sequence>MRYLGAIAVVVALLSAVPALAFEDPFLPDLELGAARETVKQALQDDGYKLSWDEWCLWGTRDDLYDIAYCFGEYGELKSVEYHQRCPGDTWSDVYFEWRDLLVDLYGPKASVTDDEADYWSAGTFEIAMSLKYLDEADGLDPVLEILLTD</sequence>
<feature type="signal peptide" evidence="1">
    <location>
        <begin position="1"/>
        <end position="21"/>
    </location>
</feature>
<comment type="caution">
    <text evidence="2">The sequence shown here is derived from an EMBL/GenBank/DDBJ whole genome shotgun (WGS) entry which is preliminary data.</text>
</comment>
<proteinExistence type="predicted"/>
<evidence type="ECO:0000313" key="2">
    <source>
        <dbReference type="EMBL" id="OGD72469.1"/>
    </source>
</evidence>
<evidence type="ECO:0000256" key="1">
    <source>
        <dbReference type="SAM" id="SignalP"/>
    </source>
</evidence>
<name>A0A1F5EYL7_9BACT</name>
<protein>
    <submittedName>
        <fullName evidence="2">Uncharacterized protein</fullName>
    </submittedName>
</protein>
<evidence type="ECO:0000313" key="3">
    <source>
        <dbReference type="Proteomes" id="UP000177187"/>
    </source>
</evidence>
<dbReference type="Proteomes" id="UP000177187">
    <property type="component" value="Unassembled WGS sequence"/>
</dbReference>
<dbReference type="AlphaFoldDB" id="A0A1F5EYL7"/>
<keyword evidence="1" id="KW-0732">Signal</keyword>
<feature type="chain" id="PRO_5009518445" evidence="1">
    <location>
        <begin position="22"/>
        <end position="150"/>
    </location>
</feature>